<comment type="caution">
    <text evidence="1">The sequence shown here is derived from an EMBL/GenBank/DDBJ whole genome shotgun (WGS) entry which is preliminary data.</text>
</comment>
<dbReference type="AlphaFoldDB" id="A0A5B7IIJ1"/>
<keyword evidence="2" id="KW-1185">Reference proteome</keyword>
<accession>A0A5B7IIJ1</accession>
<proteinExistence type="predicted"/>
<gene>
    <name evidence="1" type="ORF">E2C01_076287</name>
</gene>
<protein>
    <submittedName>
        <fullName evidence="1">Uncharacterized protein</fullName>
    </submittedName>
</protein>
<dbReference type="EMBL" id="VSRR010057588">
    <property type="protein sequence ID" value="MPC81659.1"/>
    <property type="molecule type" value="Genomic_DNA"/>
</dbReference>
<dbReference type="Proteomes" id="UP000324222">
    <property type="component" value="Unassembled WGS sequence"/>
</dbReference>
<sequence length="62" mass="7293">MSLTPATPMHISMDFYTLHTCMEFYIRHDAFPFPSPIFRDNTSHAQPRRVATLSYMLTSHFK</sequence>
<reference evidence="1 2" key="1">
    <citation type="submission" date="2019-05" db="EMBL/GenBank/DDBJ databases">
        <title>Another draft genome of Portunus trituberculatus and its Hox gene families provides insights of decapod evolution.</title>
        <authorList>
            <person name="Jeong J.-H."/>
            <person name="Song I."/>
            <person name="Kim S."/>
            <person name="Choi T."/>
            <person name="Kim D."/>
            <person name="Ryu S."/>
            <person name="Kim W."/>
        </authorList>
    </citation>
    <scope>NUCLEOTIDE SEQUENCE [LARGE SCALE GENOMIC DNA]</scope>
    <source>
        <tissue evidence="1">Muscle</tissue>
    </source>
</reference>
<name>A0A5B7IIJ1_PORTR</name>
<evidence type="ECO:0000313" key="1">
    <source>
        <dbReference type="EMBL" id="MPC81659.1"/>
    </source>
</evidence>
<evidence type="ECO:0000313" key="2">
    <source>
        <dbReference type="Proteomes" id="UP000324222"/>
    </source>
</evidence>
<organism evidence="1 2">
    <name type="scientific">Portunus trituberculatus</name>
    <name type="common">Swimming crab</name>
    <name type="synonym">Neptunus trituberculatus</name>
    <dbReference type="NCBI Taxonomy" id="210409"/>
    <lineage>
        <taxon>Eukaryota</taxon>
        <taxon>Metazoa</taxon>
        <taxon>Ecdysozoa</taxon>
        <taxon>Arthropoda</taxon>
        <taxon>Crustacea</taxon>
        <taxon>Multicrustacea</taxon>
        <taxon>Malacostraca</taxon>
        <taxon>Eumalacostraca</taxon>
        <taxon>Eucarida</taxon>
        <taxon>Decapoda</taxon>
        <taxon>Pleocyemata</taxon>
        <taxon>Brachyura</taxon>
        <taxon>Eubrachyura</taxon>
        <taxon>Portunoidea</taxon>
        <taxon>Portunidae</taxon>
        <taxon>Portuninae</taxon>
        <taxon>Portunus</taxon>
    </lineage>
</organism>